<name>A0A835QI06_VANPL</name>
<proteinExistence type="predicted"/>
<organism evidence="1 2">
    <name type="scientific">Vanilla planifolia</name>
    <name type="common">Vanilla</name>
    <dbReference type="NCBI Taxonomy" id="51239"/>
    <lineage>
        <taxon>Eukaryota</taxon>
        <taxon>Viridiplantae</taxon>
        <taxon>Streptophyta</taxon>
        <taxon>Embryophyta</taxon>
        <taxon>Tracheophyta</taxon>
        <taxon>Spermatophyta</taxon>
        <taxon>Magnoliopsida</taxon>
        <taxon>Liliopsida</taxon>
        <taxon>Asparagales</taxon>
        <taxon>Orchidaceae</taxon>
        <taxon>Vanilloideae</taxon>
        <taxon>Vanilleae</taxon>
        <taxon>Vanilla</taxon>
    </lineage>
</organism>
<comment type="caution">
    <text evidence="1">The sequence shown here is derived from an EMBL/GenBank/DDBJ whole genome shotgun (WGS) entry which is preliminary data.</text>
</comment>
<dbReference type="EMBL" id="JADCNL010000008">
    <property type="protein sequence ID" value="KAG0470880.1"/>
    <property type="molecule type" value="Genomic_DNA"/>
</dbReference>
<dbReference type="AlphaFoldDB" id="A0A835QI06"/>
<accession>A0A835QI06</accession>
<gene>
    <name evidence="1" type="ORF">HPP92_017580</name>
</gene>
<evidence type="ECO:0000313" key="2">
    <source>
        <dbReference type="Proteomes" id="UP000636800"/>
    </source>
</evidence>
<protein>
    <submittedName>
        <fullName evidence="1">Uncharacterized protein</fullName>
    </submittedName>
</protein>
<dbReference type="OrthoDB" id="681218at2759"/>
<evidence type="ECO:0000313" key="1">
    <source>
        <dbReference type="EMBL" id="KAG0470880.1"/>
    </source>
</evidence>
<dbReference type="Proteomes" id="UP000636800">
    <property type="component" value="Unassembled WGS sequence"/>
</dbReference>
<keyword evidence="2" id="KW-1185">Reference proteome</keyword>
<reference evidence="1 2" key="1">
    <citation type="journal article" date="2020" name="Nat. Food">
        <title>A phased Vanilla planifolia genome enables genetic improvement of flavour and production.</title>
        <authorList>
            <person name="Hasing T."/>
            <person name="Tang H."/>
            <person name="Brym M."/>
            <person name="Khazi F."/>
            <person name="Huang T."/>
            <person name="Chambers A.H."/>
        </authorList>
    </citation>
    <scope>NUCLEOTIDE SEQUENCE [LARGE SCALE GENOMIC DNA]</scope>
    <source>
        <tissue evidence="1">Leaf</tissue>
    </source>
</reference>
<sequence>MESELSFIHKAKESGVVYLLGHGDIRARKDSWFIKKLMCEGYLEIPTNFPSVLSWSIGLSIGYEDPFRLDHASQFRSFLDGPNLSKEACTLVPVVGSLYVLL</sequence>